<feature type="compositionally biased region" description="Basic and acidic residues" evidence="6">
    <location>
        <begin position="466"/>
        <end position="475"/>
    </location>
</feature>
<evidence type="ECO:0000256" key="5">
    <source>
        <dbReference type="PROSITE-ProRule" id="PRU00228"/>
    </source>
</evidence>
<dbReference type="SMART" id="SM00717">
    <property type="entry name" value="SANT"/>
    <property type="match status" value="1"/>
</dbReference>
<evidence type="ECO:0000256" key="4">
    <source>
        <dbReference type="ARBA" id="ARBA00022833"/>
    </source>
</evidence>
<keyword evidence="11" id="KW-1185">Reference proteome</keyword>
<organism evidence="10 11">
    <name type="scientific">Orchesella cincta</name>
    <name type="common">Springtail</name>
    <name type="synonym">Podura cincta</name>
    <dbReference type="NCBI Taxonomy" id="48709"/>
    <lineage>
        <taxon>Eukaryota</taxon>
        <taxon>Metazoa</taxon>
        <taxon>Ecdysozoa</taxon>
        <taxon>Arthropoda</taxon>
        <taxon>Hexapoda</taxon>
        <taxon>Collembola</taxon>
        <taxon>Entomobryomorpha</taxon>
        <taxon>Entomobryoidea</taxon>
        <taxon>Orchesellidae</taxon>
        <taxon>Orchesellinae</taxon>
        <taxon>Orchesella</taxon>
    </lineage>
</organism>
<evidence type="ECO:0000256" key="6">
    <source>
        <dbReference type="SAM" id="MobiDB-lite"/>
    </source>
</evidence>
<feature type="domain" description="Myb-like" evidence="7">
    <location>
        <begin position="100"/>
        <end position="151"/>
    </location>
</feature>
<evidence type="ECO:0000259" key="9">
    <source>
        <dbReference type="PROSITE" id="PS51293"/>
    </source>
</evidence>
<comment type="caution">
    <text evidence="10">The sequence shown here is derived from an EMBL/GenBank/DDBJ whole genome shotgun (WGS) entry which is preliminary data.</text>
</comment>
<dbReference type="Pfam" id="PF00249">
    <property type="entry name" value="Myb_DNA-binding"/>
    <property type="match status" value="1"/>
</dbReference>
<evidence type="ECO:0000256" key="1">
    <source>
        <dbReference type="ARBA" id="ARBA00004123"/>
    </source>
</evidence>
<dbReference type="CDD" id="cd00167">
    <property type="entry name" value="SANT"/>
    <property type="match status" value="1"/>
</dbReference>
<evidence type="ECO:0000256" key="2">
    <source>
        <dbReference type="ARBA" id="ARBA00022723"/>
    </source>
</evidence>
<gene>
    <name evidence="10" type="ORF">Ocin01_02475</name>
</gene>
<dbReference type="InterPro" id="IPR041983">
    <property type="entry name" value="ADA2-like_ZZ"/>
</dbReference>
<evidence type="ECO:0000259" key="7">
    <source>
        <dbReference type="PROSITE" id="PS50090"/>
    </source>
</evidence>
<dbReference type="InterPro" id="IPR001005">
    <property type="entry name" value="SANT/Myb"/>
</dbReference>
<dbReference type="InterPro" id="IPR055141">
    <property type="entry name" value="TADA2A_B-like_dom"/>
</dbReference>
<dbReference type="PROSITE" id="PS51293">
    <property type="entry name" value="SANT"/>
    <property type="match status" value="1"/>
</dbReference>
<dbReference type="GO" id="GO:0005634">
    <property type="term" value="C:nucleus"/>
    <property type="evidence" value="ECO:0007669"/>
    <property type="project" value="UniProtKB-SubCell"/>
</dbReference>
<evidence type="ECO:0000256" key="3">
    <source>
        <dbReference type="ARBA" id="ARBA00022771"/>
    </source>
</evidence>
<dbReference type="GO" id="GO:0006357">
    <property type="term" value="P:regulation of transcription by RNA polymerase II"/>
    <property type="evidence" value="ECO:0007669"/>
    <property type="project" value="TreeGrafter"/>
</dbReference>
<dbReference type="GO" id="GO:0008270">
    <property type="term" value="F:zinc ion binding"/>
    <property type="evidence" value="ECO:0007669"/>
    <property type="project" value="UniProtKB-KW"/>
</dbReference>
<proteinExistence type="predicted"/>
<dbReference type="Gene3D" id="1.10.10.60">
    <property type="entry name" value="Homeodomain-like"/>
    <property type="match status" value="1"/>
</dbReference>
<comment type="subcellular location">
    <subcellularLocation>
        <location evidence="1">Nucleus</location>
    </subcellularLocation>
</comment>
<dbReference type="GO" id="GO:0003682">
    <property type="term" value="F:chromatin binding"/>
    <property type="evidence" value="ECO:0007669"/>
    <property type="project" value="TreeGrafter"/>
</dbReference>
<dbReference type="GO" id="GO:0070461">
    <property type="term" value="C:SAGA-type complex"/>
    <property type="evidence" value="ECO:0007669"/>
    <property type="project" value="TreeGrafter"/>
</dbReference>
<dbReference type="InterPro" id="IPR017884">
    <property type="entry name" value="SANT_dom"/>
</dbReference>
<feature type="domain" description="ZZ-type" evidence="8">
    <location>
        <begin position="11"/>
        <end position="68"/>
    </location>
</feature>
<dbReference type="InterPro" id="IPR009057">
    <property type="entry name" value="Homeodomain-like_sf"/>
</dbReference>
<feature type="region of interest" description="Disordered" evidence="6">
    <location>
        <begin position="403"/>
        <end position="497"/>
    </location>
</feature>
<evidence type="ECO:0000313" key="10">
    <source>
        <dbReference type="EMBL" id="ODN04205.1"/>
    </source>
</evidence>
<dbReference type="Pfam" id="PF25299">
    <property type="entry name" value="ZZ_ADA2"/>
    <property type="match status" value="1"/>
</dbReference>
<accession>A0A1D2NGI3</accession>
<feature type="domain" description="SANT" evidence="9">
    <location>
        <begin position="103"/>
        <end position="155"/>
    </location>
</feature>
<evidence type="ECO:0000313" key="11">
    <source>
        <dbReference type="Proteomes" id="UP000094527"/>
    </source>
</evidence>
<dbReference type="SUPFAM" id="SSF46689">
    <property type="entry name" value="Homeodomain-like"/>
    <property type="match status" value="1"/>
</dbReference>
<dbReference type="CDD" id="cd02335">
    <property type="entry name" value="ZZ_ADA2"/>
    <property type="match status" value="1"/>
</dbReference>
<dbReference type="STRING" id="48709.A0A1D2NGI3"/>
<dbReference type="GO" id="GO:0003713">
    <property type="term" value="F:transcription coactivator activity"/>
    <property type="evidence" value="ECO:0007669"/>
    <property type="project" value="TreeGrafter"/>
</dbReference>
<dbReference type="Pfam" id="PF22941">
    <property type="entry name" value="TADA2A-like_3rd"/>
    <property type="match status" value="1"/>
</dbReference>
<evidence type="ECO:0000259" key="8">
    <source>
        <dbReference type="PROSITE" id="PS50135"/>
    </source>
</evidence>
<dbReference type="OrthoDB" id="270417at2759"/>
<dbReference type="Proteomes" id="UP000094527">
    <property type="component" value="Unassembled WGS sequence"/>
</dbReference>
<reference evidence="10 11" key="1">
    <citation type="journal article" date="2016" name="Genome Biol. Evol.">
        <title>Gene Family Evolution Reflects Adaptation to Soil Environmental Stressors in the Genome of the Collembolan Orchesella cincta.</title>
        <authorList>
            <person name="Faddeeva-Vakhrusheva A."/>
            <person name="Derks M.F."/>
            <person name="Anvar S.Y."/>
            <person name="Agamennone V."/>
            <person name="Suring W."/>
            <person name="Smit S."/>
            <person name="van Straalen N.M."/>
            <person name="Roelofs D."/>
        </authorList>
    </citation>
    <scope>NUCLEOTIDE SEQUENCE [LARGE SCALE GENOMIC DNA]</scope>
    <source>
        <tissue evidence="10">Mixed pool</tissue>
    </source>
</reference>
<dbReference type="EMBL" id="LJIJ01000051">
    <property type="protein sequence ID" value="ODN04205.1"/>
    <property type="molecule type" value="Genomic_DNA"/>
</dbReference>
<dbReference type="PANTHER" id="PTHR12374">
    <property type="entry name" value="TRANSCRIPTIONAL ADAPTOR 2 ADA2 -RELATED"/>
    <property type="match status" value="1"/>
</dbReference>
<dbReference type="PANTHER" id="PTHR12374:SF63">
    <property type="entry name" value="TRANSCRIPTIONAL ADAPTER 2-BETA"/>
    <property type="match status" value="1"/>
</dbReference>
<keyword evidence="4" id="KW-0862">Zinc</keyword>
<dbReference type="InterPro" id="IPR000433">
    <property type="entry name" value="Znf_ZZ"/>
</dbReference>
<dbReference type="GO" id="GO:0006338">
    <property type="term" value="P:chromatin remodeling"/>
    <property type="evidence" value="ECO:0007669"/>
    <property type="project" value="TreeGrafter"/>
</dbReference>
<protein>
    <submittedName>
        <fullName evidence="10">Transcriptional adapter 2B</fullName>
    </submittedName>
</protein>
<feature type="compositionally biased region" description="Acidic residues" evidence="6">
    <location>
        <begin position="430"/>
        <end position="441"/>
    </location>
</feature>
<dbReference type="AlphaFoldDB" id="A0A1D2NGI3"/>
<feature type="compositionally biased region" description="Basic residues" evidence="6">
    <location>
        <begin position="480"/>
        <end position="497"/>
    </location>
</feature>
<dbReference type="PROSITE" id="PS50090">
    <property type="entry name" value="MYB_LIKE"/>
    <property type="match status" value="1"/>
</dbReference>
<dbReference type="PROSITE" id="PS50135">
    <property type="entry name" value="ZF_ZZ_2"/>
    <property type="match status" value="1"/>
</dbReference>
<keyword evidence="2" id="KW-0479">Metal-binding</keyword>
<keyword evidence="3 5" id="KW-0863">Zinc-finger</keyword>
<dbReference type="SUPFAM" id="SSF57850">
    <property type="entry name" value="RING/U-box"/>
    <property type="match status" value="1"/>
</dbReference>
<name>A0A1D2NGI3_ORCCI</name>
<sequence length="497" mass="56168">MSSLEDVVTLFKKQQCVNCQEDVTTMGIQCLDCHDGKLLLCLECFSLGAEIGEHKVEHSYTFFATDVKFPEETKSVVKQELASASQVTESNEGQGSSNDQTDVAVSTWSAKEYINLLSLVDNLGIGNWKRISDSMENRSSEEVKEKFETKFVNGTIGQLTWPKNEYNGILDSTPVETSSIPQLNKALTPGMTKQMREVGYMPMRDDYEIESDNAAEKLVSEIQFNTDDGEEEVGRYLTQKSIQIFVKFYGKNAAKFNEFLNEAFDLALVTGLKLAVVDMYVRRVRERARKKKFVHDHHLTMESAAANKVGSRRVSASVSKEQAGPSSIPNKLVVYEKSLKEKLRPFSKFYKGEDFKNLVDNLVMEKELSYRIPELYKYRSNGLTSMNECAAFEKIARVNSKENRNRSLDTIAENQQRGHRRKTAPKTEDEISTDSNEEGETENSNNQVKNVGRGSNKKATVSSLRELSKRIRDRAGLVAKPKRLNSARKPKGKVHKK</sequence>